<dbReference type="GO" id="GO:0046872">
    <property type="term" value="F:metal ion binding"/>
    <property type="evidence" value="ECO:0007669"/>
    <property type="project" value="UniProtKB-KW"/>
</dbReference>
<dbReference type="Proteomes" id="UP000500961">
    <property type="component" value="Chromosome"/>
</dbReference>
<dbReference type="SUPFAM" id="SSF54862">
    <property type="entry name" value="4Fe-4S ferredoxins"/>
    <property type="match status" value="1"/>
</dbReference>
<dbReference type="PANTHER" id="PTHR43560">
    <property type="entry name" value="ION-TRANSLOCATING OXIDOREDUCTASE COMPLEX SUBUNIT B"/>
    <property type="match status" value="1"/>
</dbReference>
<dbReference type="KEGG" id="ttz:FHG85_09645"/>
<dbReference type="PROSITE" id="PS51656">
    <property type="entry name" value="4FE4S"/>
    <property type="match status" value="1"/>
</dbReference>
<dbReference type="SUPFAM" id="SSF53920">
    <property type="entry name" value="Fe-only hydrogenase"/>
    <property type="match status" value="1"/>
</dbReference>
<dbReference type="Pfam" id="PF04060">
    <property type="entry name" value="FeS"/>
    <property type="match status" value="1"/>
</dbReference>
<evidence type="ECO:0000256" key="4">
    <source>
        <dbReference type="ARBA" id="ARBA00023014"/>
    </source>
</evidence>
<evidence type="ECO:0000259" key="5">
    <source>
        <dbReference type="PROSITE" id="PS51379"/>
    </source>
</evidence>
<dbReference type="GO" id="GO:0051539">
    <property type="term" value="F:4 iron, 4 sulfur cluster binding"/>
    <property type="evidence" value="ECO:0007669"/>
    <property type="project" value="UniProtKB-KW"/>
</dbReference>
<feature type="domain" description="4Fe-4S ferredoxin-type" evidence="5">
    <location>
        <begin position="9"/>
        <end position="37"/>
    </location>
</feature>
<evidence type="ECO:0000256" key="3">
    <source>
        <dbReference type="ARBA" id="ARBA00023004"/>
    </source>
</evidence>
<feature type="domain" description="4Fe-4S" evidence="6">
    <location>
        <begin position="374"/>
        <end position="433"/>
    </location>
</feature>
<evidence type="ECO:0000256" key="1">
    <source>
        <dbReference type="ARBA" id="ARBA00022485"/>
    </source>
</evidence>
<dbReference type="InterPro" id="IPR009016">
    <property type="entry name" value="Fe_hydrogenase"/>
</dbReference>
<sequence length="455" mass="50814">MKSSSEFYHALNIQTDLCIGCSHCMRACPTEALRVRNGKAELINNRCIDCGECYRVCPTHAISIEQDDFSQIFNYKVRIALIPSVLYGQFSSSFSQNDVHRALITIGFTDVWPVEDSVDYLVTKINEYTKNASHKPVISSFCPAIVRLIQVKFPSLVDNIALIRPPIDLTASYVKSKYIEEGNHNSDIGIFYVTPCAAKIVAVRRPEGDDSSDVTGIINMDFIYNKILKVLSNGNNDKNGEPDSKPSLGLRSSSWALTKGEAASIHGKALAIDGIWNVIEFLEMVENEELTGVDYLELRACDESCAGGILAPGNRFLTAENMLRDANSKVVWSIDQSMSRIKDYQKRVEDIANLKPLKPRSMLKLDEDMVRAMGKMERVNRLMCYLPGIDCGVCGAPSCVALAEDIVQGNGALSQCVFLQKIMENNKLNPEHSFRIMKKIWGENRFKKDCDKPIK</sequence>
<keyword evidence="4" id="KW-0411">Iron-sulfur</keyword>
<keyword evidence="1" id="KW-0004">4Fe-4S</keyword>
<dbReference type="InterPro" id="IPR004108">
    <property type="entry name" value="Fe_hydrogenase_lsu_C"/>
</dbReference>
<keyword evidence="2" id="KW-0479">Metal-binding</keyword>
<dbReference type="EMBL" id="CP041345">
    <property type="protein sequence ID" value="QKG80519.1"/>
    <property type="molecule type" value="Genomic_DNA"/>
</dbReference>
<dbReference type="Gene3D" id="3.30.70.20">
    <property type="match status" value="1"/>
</dbReference>
<dbReference type="InterPro" id="IPR017896">
    <property type="entry name" value="4Fe4S_Fe-S-bd"/>
</dbReference>
<dbReference type="AlphaFoldDB" id="A0A7D4BKW3"/>
<dbReference type="PROSITE" id="PS51379">
    <property type="entry name" value="4FE4S_FER_2"/>
    <property type="match status" value="2"/>
</dbReference>
<dbReference type="Pfam" id="PF13237">
    <property type="entry name" value="Fer4_10"/>
    <property type="match status" value="1"/>
</dbReference>
<dbReference type="InterPro" id="IPR017900">
    <property type="entry name" value="4Fe4S_Fe_S_CS"/>
</dbReference>
<keyword evidence="8" id="KW-1185">Reference proteome</keyword>
<dbReference type="PANTHER" id="PTHR43560:SF1">
    <property type="entry name" value="ION-TRANSLOCATING OXIDOREDUCTASE COMPLEX SUBUNIT B"/>
    <property type="match status" value="1"/>
</dbReference>
<dbReference type="Pfam" id="PF02906">
    <property type="entry name" value="Fe_hyd_lg_C"/>
    <property type="match status" value="1"/>
</dbReference>
<evidence type="ECO:0000259" key="6">
    <source>
        <dbReference type="PROSITE" id="PS51656"/>
    </source>
</evidence>
<reference evidence="7 8" key="1">
    <citation type="submission" date="2019-07" db="EMBL/GenBank/DDBJ databases">
        <title>Thalassofilum flectens gen. nov., sp. nov., a novel moderate thermophilic anaerobe from a shallow sea hot spring in Kunashir Island (Russia), representing a new family in the order Bacteroidales, and proposal of Thalassofilacea fam. nov.</title>
        <authorList>
            <person name="Kochetkova T.V."/>
            <person name="Podosokorskaya O.A."/>
            <person name="Novikov A."/>
            <person name="Elcheninov A.G."/>
            <person name="Toshchakov S.V."/>
            <person name="Kublanov I.V."/>
        </authorList>
    </citation>
    <scope>NUCLEOTIDE SEQUENCE [LARGE SCALE GENOMIC DNA]</scope>
    <source>
        <strain evidence="7 8">38-H</strain>
    </source>
</reference>
<feature type="domain" description="4Fe-4S ferredoxin-type" evidence="5">
    <location>
        <begin position="38"/>
        <end position="67"/>
    </location>
</feature>
<evidence type="ECO:0000313" key="7">
    <source>
        <dbReference type="EMBL" id="QKG80519.1"/>
    </source>
</evidence>
<name>A0A7D4BKW3_9BACT</name>
<accession>A0A7D4BKW3</accession>
<protein>
    <submittedName>
        <fullName evidence="7">4Fe-4S dicluster domain-containing protein</fullName>
    </submittedName>
</protein>
<organism evidence="7 8">
    <name type="scientific">Tenuifilum thalassicum</name>
    <dbReference type="NCBI Taxonomy" id="2590900"/>
    <lineage>
        <taxon>Bacteria</taxon>
        <taxon>Pseudomonadati</taxon>
        <taxon>Bacteroidota</taxon>
        <taxon>Bacteroidia</taxon>
        <taxon>Bacteroidales</taxon>
        <taxon>Tenuifilaceae</taxon>
        <taxon>Tenuifilum</taxon>
    </lineage>
</organism>
<dbReference type="PROSITE" id="PS00198">
    <property type="entry name" value="4FE4S_FER_1"/>
    <property type="match status" value="1"/>
</dbReference>
<dbReference type="InterPro" id="IPR050395">
    <property type="entry name" value="4Fe4S_Ferredoxin_RnfB"/>
</dbReference>
<proteinExistence type="predicted"/>
<dbReference type="Gene3D" id="3.40.950.10">
    <property type="entry name" value="Fe-only Hydrogenase (Larger Subunit), Chain L, domain 3"/>
    <property type="match status" value="1"/>
</dbReference>
<gene>
    <name evidence="7" type="ORF">FHG85_09645</name>
</gene>
<dbReference type="InterPro" id="IPR007202">
    <property type="entry name" value="4Fe-4S_dom"/>
</dbReference>
<evidence type="ECO:0000256" key="2">
    <source>
        <dbReference type="ARBA" id="ARBA00022723"/>
    </source>
</evidence>
<keyword evidence="3" id="KW-0408">Iron</keyword>
<evidence type="ECO:0000313" key="8">
    <source>
        <dbReference type="Proteomes" id="UP000500961"/>
    </source>
</evidence>
<dbReference type="Gene3D" id="1.10.15.40">
    <property type="entry name" value="Electron transport complex subunit B, putative Fe-S cluster"/>
    <property type="match status" value="1"/>
</dbReference>
<dbReference type="RefSeq" id="WP_173075307.1">
    <property type="nucleotide sequence ID" value="NZ_CP041345.1"/>
</dbReference>